<evidence type="ECO:0000313" key="5">
    <source>
        <dbReference type="Proteomes" id="UP000323994"/>
    </source>
</evidence>
<dbReference type="CDD" id="cd04690">
    <property type="entry name" value="NUDIX_Hydrolase"/>
    <property type="match status" value="1"/>
</dbReference>
<dbReference type="PANTHER" id="PTHR43046:SF2">
    <property type="entry name" value="8-OXO-DGTP DIPHOSPHATASE-RELATED"/>
    <property type="match status" value="1"/>
</dbReference>
<dbReference type="GO" id="GO:0016787">
    <property type="term" value="F:hydrolase activity"/>
    <property type="evidence" value="ECO:0007669"/>
    <property type="project" value="UniProtKB-KW"/>
</dbReference>
<dbReference type="Pfam" id="PF00293">
    <property type="entry name" value="NUDIX"/>
    <property type="match status" value="1"/>
</dbReference>
<dbReference type="OrthoDB" id="3532303at2"/>
<sequence length="130" mass="14672">MIDKLAFIKLQDKKILAARSKGRDIYYIPGGKREPGETDSEALVREIKEELTLKLDPASVRFYGEFRAQAHGQPEGIMVNMRCYTASGNGEMVPAAEIEEVVWLSWSDREKVSDVARLVLDDLKMKGLLE</sequence>
<dbReference type="PROSITE" id="PS51462">
    <property type="entry name" value="NUDIX"/>
    <property type="match status" value="1"/>
</dbReference>
<comment type="caution">
    <text evidence="4">The sequence shown here is derived from an EMBL/GenBank/DDBJ whole genome shotgun (WGS) entry which is preliminary data.</text>
</comment>
<evidence type="ECO:0000313" key="4">
    <source>
        <dbReference type="EMBL" id="KAA6431560.1"/>
    </source>
</evidence>
<dbReference type="PANTHER" id="PTHR43046">
    <property type="entry name" value="GDP-MANNOSE MANNOSYL HYDROLASE"/>
    <property type="match status" value="1"/>
</dbReference>
<proteinExistence type="predicted"/>
<dbReference type="RefSeq" id="WP_139014689.1">
    <property type="nucleotide sequence ID" value="NZ_VBSN01000073.1"/>
</dbReference>
<organism evidence="4 5">
    <name type="scientific">Dyadobacter flavalbus</name>
    <dbReference type="NCBI Taxonomy" id="2579942"/>
    <lineage>
        <taxon>Bacteria</taxon>
        <taxon>Pseudomonadati</taxon>
        <taxon>Bacteroidota</taxon>
        <taxon>Cytophagia</taxon>
        <taxon>Cytophagales</taxon>
        <taxon>Spirosomataceae</taxon>
        <taxon>Dyadobacter</taxon>
    </lineage>
</organism>
<dbReference type="AlphaFoldDB" id="A0A5M8Q9N1"/>
<dbReference type="Gene3D" id="3.90.79.10">
    <property type="entry name" value="Nucleoside Triphosphate Pyrophosphohydrolase"/>
    <property type="match status" value="1"/>
</dbReference>
<accession>A0A5M8Q9N1</accession>
<dbReference type="InterPro" id="IPR000086">
    <property type="entry name" value="NUDIX_hydrolase_dom"/>
</dbReference>
<evidence type="ECO:0000256" key="2">
    <source>
        <dbReference type="ARBA" id="ARBA00022801"/>
    </source>
</evidence>
<dbReference type="Proteomes" id="UP000323994">
    <property type="component" value="Unassembled WGS sequence"/>
</dbReference>
<keyword evidence="2" id="KW-0378">Hydrolase</keyword>
<comment type="cofactor">
    <cofactor evidence="1">
        <name>Mg(2+)</name>
        <dbReference type="ChEBI" id="CHEBI:18420"/>
    </cofactor>
</comment>
<evidence type="ECO:0000256" key="1">
    <source>
        <dbReference type="ARBA" id="ARBA00001946"/>
    </source>
</evidence>
<dbReference type="SUPFAM" id="SSF55811">
    <property type="entry name" value="Nudix"/>
    <property type="match status" value="1"/>
</dbReference>
<dbReference type="InterPro" id="IPR020084">
    <property type="entry name" value="NUDIX_hydrolase_CS"/>
</dbReference>
<dbReference type="InterPro" id="IPR015797">
    <property type="entry name" value="NUDIX_hydrolase-like_dom_sf"/>
</dbReference>
<reference evidence="4 5" key="1">
    <citation type="submission" date="2019-05" db="EMBL/GenBank/DDBJ databases">
        <authorList>
            <person name="Qu J.-H."/>
        </authorList>
    </citation>
    <scope>NUCLEOTIDE SEQUENCE [LARGE SCALE GENOMIC DNA]</scope>
    <source>
        <strain evidence="4 5">NS28</strain>
    </source>
</reference>
<evidence type="ECO:0000259" key="3">
    <source>
        <dbReference type="PROSITE" id="PS51462"/>
    </source>
</evidence>
<protein>
    <submittedName>
        <fullName evidence="4">NUDIX domain-containing protein</fullName>
    </submittedName>
</protein>
<dbReference type="PROSITE" id="PS00893">
    <property type="entry name" value="NUDIX_BOX"/>
    <property type="match status" value="1"/>
</dbReference>
<dbReference type="EMBL" id="VBSN01000073">
    <property type="protein sequence ID" value="KAA6431560.1"/>
    <property type="molecule type" value="Genomic_DNA"/>
</dbReference>
<keyword evidence="5" id="KW-1185">Reference proteome</keyword>
<name>A0A5M8Q9N1_9BACT</name>
<gene>
    <name evidence="4" type="ORF">FEM33_24965</name>
</gene>
<feature type="domain" description="Nudix hydrolase" evidence="3">
    <location>
        <begin position="1"/>
        <end position="130"/>
    </location>
</feature>